<reference evidence="3" key="1">
    <citation type="submission" date="2021-04" db="EMBL/GenBank/DDBJ databases">
        <authorList>
            <consortium name="Molecular Ecology Group"/>
        </authorList>
    </citation>
    <scope>NUCLEOTIDE SEQUENCE</scope>
</reference>
<organism evidence="3 4">
    <name type="scientific">Candidula unifasciata</name>
    <dbReference type="NCBI Taxonomy" id="100452"/>
    <lineage>
        <taxon>Eukaryota</taxon>
        <taxon>Metazoa</taxon>
        <taxon>Spiralia</taxon>
        <taxon>Lophotrochozoa</taxon>
        <taxon>Mollusca</taxon>
        <taxon>Gastropoda</taxon>
        <taxon>Heterobranchia</taxon>
        <taxon>Euthyneura</taxon>
        <taxon>Panpulmonata</taxon>
        <taxon>Eupulmonata</taxon>
        <taxon>Stylommatophora</taxon>
        <taxon>Helicina</taxon>
        <taxon>Helicoidea</taxon>
        <taxon>Geomitridae</taxon>
        <taxon>Candidula</taxon>
    </lineage>
</organism>
<dbReference type="Gene3D" id="1.10.8.10">
    <property type="entry name" value="DNA helicase RuvA subunit, C-terminal domain"/>
    <property type="match status" value="1"/>
</dbReference>
<proteinExistence type="predicted"/>
<feature type="region of interest" description="Disordered" evidence="1">
    <location>
        <begin position="23"/>
        <end position="62"/>
    </location>
</feature>
<dbReference type="Pfam" id="PF00627">
    <property type="entry name" value="UBA"/>
    <property type="match status" value="1"/>
</dbReference>
<evidence type="ECO:0000313" key="4">
    <source>
        <dbReference type="Proteomes" id="UP000678393"/>
    </source>
</evidence>
<name>A0A8S3YFR0_9EUPU</name>
<dbReference type="InterPro" id="IPR009060">
    <property type="entry name" value="UBA-like_sf"/>
</dbReference>
<evidence type="ECO:0000313" key="3">
    <source>
        <dbReference type="EMBL" id="CAG5116049.1"/>
    </source>
</evidence>
<keyword evidence="4" id="KW-1185">Reference proteome</keyword>
<dbReference type="SMART" id="SM00165">
    <property type="entry name" value="UBA"/>
    <property type="match status" value="1"/>
</dbReference>
<feature type="non-terminal residue" evidence="3">
    <location>
        <position position="1"/>
    </location>
</feature>
<dbReference type="SUPFAM" id="SSF46934">
    <property type="entry name" value="UBA-like"/>
    <property type="match status" value="1"/>
</dbReference>
<evidence type="ECO:0000259" key="2">
    <source>
        <dbReference type="PROSITE" id="PS50030"/>
    </source>
</evidence>
<protein>
    <recommendedName>
        <fullName evidence="2">UBA domain-containing protein</fullName>
    </recommendedName>
</protein>
<comment type="caution">
    <text evidence="3">The sequence shown here is derived from an EMBL/GenBank/DDBJ whole genome shotgun (WGS) entry which is preliminary data.</text>
</comment>
<dbReference type="EMBL" id="CAJHNH020000202">
    <property type="protein sequence ID" value="CAG5116049.1"/>
    <property type="molecule type" value="Genomic_DNA"/>
</dbReference>
<dbReference type="Proteomes" id="UP000678393">
    <property type="component" value="Unassembled WGS sequence"/>
</dbReference>
<dbReference type="OrthoDB" id="6153826at2759"/>
<evidence type="ECO:0000256" key="1">
    <source>
        <dbReference type="SAM" id="MobiDB-lite"/>
    </source>
</evidence>
<feature type="compositionally biased region" description="Basic and acidic residues" evidence="1">
    <location>
        <begin position="41"/>
        <end position="57"/>
    </location>
</feature>
<dbReference type="PROSITE" id="PS50030">
    <property type="entry name" value="UBA"/>
    <property type="match status" value="1"/>
</dbReference>
<sequence length="105" mass="11916">TGSAGHEDRPQLYRLNSDYATALPRSKARDEHSSCVLVPPPRREGLRENQDINKENDQQTSSINEAQVDTLIAMGYNRLHVVNALRVSRNNIKMAEEILKTFVKQ</sequence>
<dbReference type="InterPro" id="IPR015940">
    <property type="entry name" value="UBA"/>
</dbReference>
<accession>A0A8S3YFR0</accession>
<gene>
    <name evidence="3" type="ORF">CUNI_LOCUS1607</name>
</gene>
<dbReference type="AlphaFoldDB" id="A0A8S3YFR0"/>
<feature type="domain" description="UBA" evidence="2">
    <location>
        <begin position="62"/>
        <end position="102"/>
    </location>
</feature>